<dbReference type="InterPro" id="IPR013087">
    <property type="entry name" value="Znf_C2H2_type"/>
</dbReference>
<evidence type="ECO:0000313" key="4">
    <source>
        <dbReference type="Proteomes" id="UP000797356"/>
    </source>
</evidence>
<evidence type="ECO:0000313" key="3">
    <source>
        <dbReference type="EMBL" id="KAG1338745.1"/>
    </source>
</evidence>
<dbReference type="PANTHER" id="PTHR46353:SF23">
    <property type="entry name" value="C2H2 ZINC FINGER-CONTAINING PROTEIN-RELATED"/>
    <property type="match status" value="1"/>
</dbReference>
<dbReference type="OrthoDB" id="783453at2759"/>
<dbReference type="Pfam" id="PF13912">
    <property type="entry name" value="zf-C2H2_6"/>
    <property type="match status" value="1"/>
</dbReference>
<dbReference type="AlphaFoldDB" id="A0A8K0I6E0"/>
<keyword evidence="1" id="KW-0862">Zinc</keyword>
<organism evidence="3 4">
    <name type="scientific">Cocos nucifera</name>
    <name type="common">Coconut palm</name>
    <dbReference type="NCBI Taxonomy" id="13894"/>
    <lineage>
        <taxon>Eukaryota</taxon>
        <taxon>Viridiplantae</taxon>
        <taxon>Streptophyta</taxon>
        <taxon>Embryophyta</taxon>
        <taxon>Tracheophyta</taxon>
        <taxon>Spermatophyta</taxon>
        <taxon>Magnoliopsida</taxon>
        <taxon>Liliopsida</taxon>
        <taxon>Arecaceae</taxon>
        <taxon>Arecoideae</taxon>
        <taxon>Cocoseae</taxon>
        <taxon>Attaleinae</taxon>
        <taxon>Cocos</taxon>
    </lineage>
</organism>
<comment type="caution">
    <text evidence="3">The sequence shown here is derived from an EMBL/GenBank/DDBJ whole genome shotgun (WGS) entry which is preliminary data.</text>
</comment>
<dbReference type="EMBL" id="CM017875">
    <property type="protein sequence ID" value="KAG1338745.1"/>
    <property type="molecule type" value="Genomic_DNA"/>
</dbReference>
<feature type="domain" description="C2H2-type" evidence="2">
    <location>
        <begin position="40"/>
        <end position="67"/>
    </location>
</feature>
<dbReference type="PROSITE" id="PS00028">
    <property type="entry name" value="ZINC_FINGER_C2H2_1"/>
    <property type="match status" value="1"/>
</dbReference>
<dbReference type="PANTHER" id="PTHR46353">
    <property type="entry name" value="ZINC FINGER PROTEIN 5"/>
    <property type="match status" value="1"/>
</dbReference>
<dbReference type="GO" id="GO:0005634">
    <property type="term" value="C:nucleus"/>
    <property type="evidence" value="ECO:0007669"/>
    <property type="project" value="TreeGrafter"/>
</dbReference>
<dbReference type="PROSITE" id="PS50157">
    <property type="entry name" value="ZINC_FINGER_C2H2_2"/>
    <property type="match status" value="1"/>
</dbReference>
<name>A0A8K0I6E0_COCNU</name>
<gene>
    <name evidence="3" type="ORF">COCNU_04G010510</name>
</gene>
<accession>A0A8K0I6E0</accession>
<reference evidence="3" key="2">
    <citation type="submission" date="2019-07" db="EMBL/GenBank/DDBJ databases">
        <authorList>
            <person name="Yang Y."/>
            <person name="Bocs S."/>
            <person name="Baudouin L."/>
        </authorList>
    </citation>
    <scope>NUCLEOTIDE SEQUENCE</scope>
    <source>
        <tissue evidence="3">Spear leaf of Hainan Tall coconut</tissue>
    </source>
</reference>
<evidence type="ECO:0000259" key="2">
    <source>
        <dbReference type="PROSITE" id="PS50157"/>
    </source>
</evidence>
<dbReference type="GO" id="GO:0008270">
    <property type="term" value="F:zinc ion binding"/>
    <property type="evidence" value="ECO:0007669"/>
    <property type="project" value="UniProtKB-KW"/>
</dbReference>
<keyword evidence="1" id="KW-0863">Zinc-finger</keyword>
<keyword evidence="4" id="KW-1185">Reference proteome</keyword>
<keyword evidence="1" id="KW-0479">Metal-binding</keyword>
<dbReference type="Gene3D" id="3.30.160.60">
    <property type="entry name" value="Classic Zinc Finger"/>
    <property type="match status" value="1"/>
</dbReference>
<dbReference type="SUPFAM" id="SSF57667">
    <property type="entry name" value="beta-beta-alpha zinc fingers"/>
    <property type="match status" value="1"/>
</dbReference>
<dbReference type="GO" id="GO:0010090">
    <property type="term" value="P:trichome morphogenesis"/>
    <property type="evidence" value="ECO:0007669"/>
    <property type="project" value="InterPro"/>
</dbReference>
<reference evidence="3" key="1">
    <citation type="journal article" date="2017" name="Gigascience">
        <title>The genome draft of coconut (Cocos nucifera).</title>
        <authorList>
            <person name="Xiao Y."/>
            <person name="Xu P."/>
            <person name="Fan H."/>
            <person name="Baudouin L."/>
            <person name="Xia W."/>
            <person name="Bocs S."/>
            <person name="Xu J."/>
            <person name="Li Q."/>
            <person name="Guo A."/>
            <person name="Zhou L."/>
            <person name="Li J."/>
            <person name="Wu Y."/>
            <person name="Ma Z."/>
            <person name="Armero A."/>
            <person name="Issali A.E."/>
            <person name="Liu N."/>
            <person name="Peng M."/>
            <person name="Yang Y."/>
        </authorList>
    </citation>
    <scope>NUCLEOTIDE SEQUENCE</scope>
    <source>
        <tissue evidence="3">Spear leaf of Hainan Tall coconut</tissue>
    </source>
</reference>
<sequence>MGEDPRPSVRLFGFAVTEPVEDYRGGGGGGGGSGEGGRRFECQYCRREFANSQALGGHQNAHKKERQRAKRAQFHAARRFALPGPHHPLPRAAFWCPTAAVSPPTFPAPPLHVPLSSWPCAPPLPSPPFATDRTAPDVDPEIDLHLSLAPSSAP</sequence>
<proteinExistence type="predicted"/>
<protein>
    <submittedName>
        <fullName evidence="3">Zinc finger protein 6-like</fullName>
    </submittedName>
</protein>
<dbReference type="InterPro" id="IPR044299">
    <property type="entry name" value="GIS3/ZFP5/ZFP6"/>
</dbReference>
<dbReference type="GO" id="GO:0000976">
    <property type="term" value="F:transcription cis-regulatory region binding"/>
    <property type="evidence" value="ECO:0007669"/>
    <property type="project" value="TreeGrafter"/>
</dbReference>
<dbReference type="Proteomes" id="UP000797356">
    <property type="component" value="Chromosome 4"/>
</dbReference>
<dbReference type="GO" id="GO:0003700">
    <property type="term" value="F:DNA-binding transcription factor activity"/>
    <property type="evidence" value="ECO:0007669"/>
    <property type="project" value="TreeGrafter"/>
</dbReference>
<dbReference type="GO" id="GO:0009736">
    <property type="term" value="P:cytokinin-activated signaling pathway"/>
    <property type="evidence" value="ECO:0007669"/>
    <property type="project" value="TreeGrafter"/>
</dbReference>
<dbReference type="InterPro" id="IPR036236">
    <property type="entry name" value="Znf_C2H2_sf"/>
</dbReference>
<evidence type="ECO:0000256" key="1">
    <source>
        <dbReference type="PROSITE-ProRule" id="PRU00042"/>
    </source>
</evidence>
<dbReference type="GO" id="GO:0009740">
    <property type="term" value="P:gibberellic acid mediated signaling pathway"/>
    <property type="evidence" value="ECO:0007669"/>
    <property type="project" value="TreeGrafter"/>
</dbReference>